<evidence type="ECO:0000313" key="2">
    <source>
        <dbReference type="Proteomes" id="UP001148662"/>
    </source>
</evidence>
<name>A0ACC1TBP5_9APHY</name>
<reference evidence="1" key="1">
    <citation type="submission" date="2022-07" db="EMBL/GenBank/DDBJ databases">
        <title>Genome Sequence of Phlebia brevispora.</title>
        <authorList>
            <person name="Buettner E."/>
        </authorList>
    </citation>
    <scope>NUCLEOTIDE SEQUENCE</scope>
    <source>
        <strain evidence="1">MPL23</strain>
    </source>
</reference>
<dbReference type="EMBL" id="JANHOG010000143">
    <property type="protein sequence ID" value="KAJ3557632.1"/>
    <property type="molecule type" value="Genomic_DNA"/>
</dbReference>
<organism evidence="1 2">
    <name type="scientific">Phlebia brevispora</name>
    <dbReference type="NCBI Taxonomy" id="194682"/>
    <lineage>
        <taxon>Eukaryota</taxon>
        <taxon>Fungi</taxon>
        <taxon>Dikarya</taxon>
        <taxon>Basidiomycota</taxon>
        <taxon>Agaricomycotina</taxon>
        <taxon>Agaricomycetes</taxon>
        <taxon>Polyporales</taxon>
        <taxon>Meruliaceae</taxon>
        <taxon>Phlebia</taxon>
    </lineage>
</organism>
<comment type="caution">
    <text evidence="1">The sequence shown here is derived from an EMBL/GenBank/DDBJ whole genome shotgun (WGS) entry which is preliminary data.</text>
</comment>
<proteinExistence type="predicted"/>
<gene>
    <name evidence="1" type="ORF">NM688_g1370</name>
</gene>
<evidence type="ECO:0000313" key="1">
    <source>
        <dbReference type="EMBL" id="KAJ3557632.1"/>
    </source>
</evidence>
<keyword evidence="2" id="KW-1185">Reference proteome</keyword>
<dbReference type="Proteomes" id="UP001148662">
    <property type="component" value="Unassembled WGS sequence"/>
</dbReference>
<sequence length="483" mass="53594">MSLRRLVSIAASTPWSRRREDRQDADLSPIRGSSEDSAGAQPLLGGARTSAQMGSYQYGSVNDAGPSSEVSHSRRSSPEYRRHESTLNRVPEEQGADGDEEEDAEQSEEVEWDLEERGLYPGSYRRVLVLYSFVPITAILVVLLLAFAPELFWPITSPRPSPYPQLYPFPLPEVLLSSAMWSMAYLFRLPLYSGVSSILGAVDPFFTTFLFNVVHTIVFNFLRITSLPILGIRQKMQYSRPTWRDPVFRSVWWLSLGWAIIDVIVGIAQSYAQLALYRNVMVPEDRIAEILASSSAEESRTNLLSSSDEVLPLTLSPRHDAPPNGACPGENGKRVRLVPGNTRSLDEAIRLAVDKDLEQLVNLKEREDLEEIYGFPVIRIPVFVSCLQRLDSILLSTGNTLVLSAAFLSSSLSLSVNATVEMPSTNRPFFIAFPIVMLMNLTMSLLHTPLILPRIGVHTTAYIGFLLGLGSFFAGLGLWGALA</sequence>
<protein>
    <submittedName>
        <fullName evidence="1">Uncharacterized protein</fullName>
    </submittedName>
</protein>
<accession>A0ACC1TBP5</accession>